<proteinExistence type="predicted"/>
<dbReference type="EMBL" id="MU006335">
    <property type="protein sequence ID" value="KAF2846455.1"/>
    <property type="molecule type" value="Genomic_DNA"/>
</dbReference>
<evidence type="ECO:0000313" key="2">
    <source>
        <dbReference type="Proteomes" id="UP000799423"/>
    </source>
</evidence>
<protein>
    <submittedName>
        <fullName evidence="1">Uncharacterized protein</fullName>
    </submittedName>
</protein>
<dbReference type="AlphaFoldDB" id="A0A6A7AWD0"/>
<sequence>MARPRVRQIPLRNSLYHTTKNSYVQNRRTPSPTSCHLSPSNLASTLPSVSRGFRRPVWLRPCIQYMWDRDPQVCFEPDDPRATLETRPLGDSALSSDDNIRPKRRLCMFVKDEELESFREVQADTPHGSELQDFVDVFSPATVIELYMDALALEATSGQGCASSIGWVEATGQCGSKVEEGANYVSSF</sequence>
<dbReference type="Proteomes" id="UP000799423">
    <property type="component" value="Unassembled WGS sequence"/>
</dbReference>
<dbReference type="OrthoDB" id="3918328at2759"/>
<accession>A0A6A7AWD0</accession>
<keyword evidence="2" id="KW-1185">Reference proteome</keyword>
<gene>
    <name evidence="1" type="ORF">T440DRAFT_471898</name>
</gene>
<name>A0A6A7AWD0_9PLEO</name>
<organism evidence="1 2">
    <name type="scientific">Plenodomus tracheiphilus IPT5</name>
    <dbReference type="NCBI Taxonomy" id="1408161"/>
    <lineage>
        <taxon>Eukaryota</taxon>
        <taxon>Fungi</taxon>
        <taxon>Dikarya</taxon>
        <taxon>Ascomycota</taxon>
        <taxon>Pezizomycotina</taxon>
        <taxon>Dothideomycetes</taxon>
        <taxon>Pleosporomycetidae</taxon>
        <taxon>Pleosporales</taxon>
        <taxon>Pleosporineae</taxon>
        <taxon>Leptosphaeriaceae</taxon>
        <taxon>Plenodomus</taxon>
    </lineage>
</organism>
<reference evidence="1" key="1">
    <citation type="submission" date="2020-01" db="EMBL/GenBank/DDBJ databases">
        <authorList>
            <consortium name="DOE Joint Genome Institute"/>
            <person name="Haridas S."/>
            <person name="Albert R."/>
            <person name="Binder M."/>
            <person name="Bloem J."/>
            <person name="Labutti K."/>
            <person name="Salamov A."/>
            <person name="Andreopoulos B."/>
            <person name="Baker S.E."/>
            <person name="Barry K."/>
            <person name="Bills G."/>
            <person name="Bluhm B.H."/>
            <person name="Cannon C."/>
            <person name="Castanera R."/>
            <person name="Culley D.E."/>
            <person name="Daum C."/>
            <person name="Ezra D."/>
            <person name="Gonzalez J.B."/>
            <person name="Henrissat B."/>
            <person name="Kuo A."/>
            <person name="Liang C."/>
            <person name="Lipzen A."/>
            <person name="Lutzoni F."/>
            <person name="Magnuson J."/>
            <person name="Mondo S."/>
            <person name="Nolan M."/>
            <person name="Ohm R."/>
            <person name="Pangilinan J."/>
            <person name="Park H.-J."/>
            <person name="Ramirez L."/>
            <person name="Alfaro M."/>
            <person name="Sun H."/>
            <person name="Tritt A."/>
            <person name="Yoshinaga Y."/>
            <person name="Zwiers L.-H."/>
            <person name="Turgeon B.G."/>
            <person name="Goodwin S.B."/>
            <person name="Spatafora J.W."/>
            <person name="Crous P.W."/>
            <person name="Grigoriev I.V."/>
        </authorList>
    </citation>
    <scope>NUCLEOTIDE SEQUENCE</scope>
    <source>
        <strain evidence="1">IPT5</strain>
    </source>
</reference>
<evidence type="ECO:0000313" key="1">
    <source>
        <dbReference type="EMBL" id="KAF2846455.1"/>
    </source>
</evidence>